<dbReference type="KEGG" id="anp:FK178_01820"/>
<evidence type="ECO:0000313" key="4">
    <source>
        <dbReference type="Proteomes" id="UP000321954"/>
    </source>
</evidence>
<feature type="domain" description="Glycosyl transferase family 1" evidence="1">
    <location>
        <begin position="180"/>
        <end position="346"/>
    </location>
</feature>
<sequence length="370" mass="41796">MHKIRILHIIKSLGCGGAEMLLPETIKLHHQRFEFHVIYFLPWKNQMVETIEQAGGKVICFPASNNIKLLQQYPKVIEYCKSNKINLIHCHLPWSGFLGRIVHSNTKIPVIYTEHNIQERYHFATKLLNKLSFNSQSLALGVSGDVSQSILNNIKPKIPVQTLLNGVNTAHFKHDPKFNNEIRQSYNIPENSVVIGNIAVFREQKAIPDWLRAFKEILKNNPDVYGILVGAGPKEEEIKELVKNLNLEERLILTGLQTNTIAYFSAMDIFMMSSAFEGLPIALLEAMSSGCAIVSTRAGGVVEAIRDEKDGLLCEVGDWKCLALKCSLLIQDSGRRDNFQKAARERVIESFSLNTMVEKLEENYLKLANP</sequence>
<evidence type="ECO:0000259" key="2">
    <source>
        <dbReference type="Pfam" id="PF13439"/>
    </source>
</evidence>
<dbReference type="GO" id="GO:0016757">
    <property type="term" value="F:glycosyltransferase activity"/>
    <property type="evidence" value="ECO:0007669"/>
    <property type="project" value="InterPro"/>
</dbReference>
<dbReference type="Proteomes" id="UP000321954">
    <property type="component" value="Chromosome"/>
</dbReference>
<proteinExistence type="predicted"/>
<accession>A0A5B8YI69</accession>
<dbReference type="Gene3D" id="3.40.50.2000">
    <property type="entry name" value="Glycogen Phosphorylase B"/>
    <property type="match status" value="2"/>
</dbReference>
<dbReference type="InterPro" id="IPR050194">
    <property type="entry name" value="Glycosyltransferase_grp1"/>
</dbReference>
<dbReference type="InterPro" id="IPR001296">
    <property type="entry name" value="Glyco_trans_1"/>
</dbReference>
<protein>
    <submittedName>
        <fullName evidence="3">Glycosyltransferase</fullName>
    </submittedName>
</protein>
<evidence type="ECO:0000313" key="3">
    <source>
        <dbReference type="EMBL" id="QED36527.1"/>
    </source>
</evidence>
<keyword evidence="4" id="KW-1185">Reference proteome</keyword>
<evidence type="ECO:0000259" key="1">
    <source>
        <dbReference type="Pfam" id="PF00534"/>
    </source>
</evidence>
<dbReference type="AlphaFoldDB" id="A0A5B8YI69"/>
<dbReference type="PANTHER" id="PTHR45947">
    <property type="entry name" value="SULFOQUINOVOSYL TRANSFERASE SQD2"/>
    <property type="match status" value="1"/>
</dbReference>
<dbReference type="EMBL" id="CP042476">
    <property type="protein sequence ID" value="QED36527.1"/>
    <property type="molecule type" value="Genomic_DNA"/>
</dbReference>
<dbReference type="PANTHER" id="PTHR45947:SF3">
    <property type="entry name" value="SULFOQUINOVOSYL TRANSFERASE SQD2"/>
    <property type="match status" value="1"/>
</dbReference>
<organism evidence="3 4">
    <name type="scientific">Antarcticibacterium arcticum</name>
    <dbReference type="NCBI Taxonomy" id="2585771"/>
    <lineage>
        <taxon>Bacteria</taxon>
        <taxon>Pseudomonadati</taxon>
        <taxon>Bacteroidota</taxon>
        <taxon>Flavobacteriia</taxon>
        <taxon>Flavobacteriales</taxon>
        <taxon>Flavobacteriaceae</taxon>
        <taxon>Antarcticibacterium</taxon>
    </lineage>
</organism>
<dbReference type="InterPro" id="IPR028098">
    <property type="entry name" value="Glyco_trans_4-like_N"/>
</dbReference>
<dbReference type="SUPFAM" id="SSF53756">
    <property type="entry name" value="UDP-Glycosyltransferase/glycogen phosphorylase"/>
    <property type="match status" value="1"/>
</dbReference>
<feature type="domain" description="Glycosyltransferase subfamily 4-like N-terminal" evidence="2">
    <location>
        <begin position="16"/>
        <end position="170"/>
    </location>
</feature>
<dbReference type="Pfam" id="PF13439">
    <property type="entry name" value="Glyco_transf_4"/>
    <property type="match status" value="1"/>
</dbReference>
<dbReference type="Pfam" id="PF00534">
    <property type="entry name" value="Glycos_transf_1"/>
    <property type="match status" value="1"/>
</dbReference>
<dbReference type="RefSeq" id="WP_146830423.1">
    <property type="nucleotide sequence ID" value="NZ_CP042476.1"/>
</dbReference>
<keyword evidence="3" id="KW-0808">Transferase</keyword>
<dbReference type="OrthoDB" id="7560678at2"/>
<name>A0A5B8YI69_9FLAO</name>
<reference evidence="3 4" key="1">
    <citation type="submission" date="2019-08" db="EMBL/GenBank/DDBJ databases">
        <title>Antarcticibacterium arcticum sp. nov., a bacterium isolated from marine sediment of the Canadian Beaufort Sea.</title>
        <authorList>
            <person name="Lee Y.M."/>
            <person name="Baek K."/>
            <person name="Lee D.-H."/>
            <person name="Shin S.C."/>
            <person name="Jin Y.K."/>
            <person name="Park Y."/>
        </authorList>
    </citation>
    <scope>NUCLEOTIDE SEQUENCE [LARGE SCALE GENOMIC DNA]</scope>
    <source>
        <strain evidence="3 4">PAMC 28998</strain>
    </source>
</reference>
<gene>
    <name evidence="3" type="ORF">FK178_01820</name>
</gene>